<evidence type="ECO:0000313" key="2">
    <source>
        <dbReference type="EMBL" id="QGT50658.1"/>
    </source>
</evidence>
<dbReference type="Gene3D" id="3.30.700.10">
    <property type="entry name" value="Glycoprotein, Type 4 Pilin"/>
    <property type="match status" value="1"/>
</dbReference>
<protein>
    <recommendedName>
        <fullName evidence="3">Prepilin-type N-terminal cleavage/methylation domain-containing protein</fullName>
    </recommendedName>
</protein>
<evidence type="ECO:0000256" key="1">
    <source>
        <dbReference type="ARBA" id="ARBA00022481"/>
    </source>
</evidence>
<dbReference type="EMBL" id="MN577571">
    <property type="protein sequence ID" value="QGT50658.1"/>
    <property type="molecule type" value="Genomic_DNA"/>
</dbReference>
<dbReference type="PRINTS" id="PR00813">
    <property type="entry name" value="BCTERIALGSPG"/>
</dbReference>
<keyword evidence="1" id="KW-0488">Methylation</keyword>
<dbReference type="InterPro" id="IPR000983">
    <property type="entry name" value="Bac_GSPG_pilin"/>
</dbReference>
<dbReference type="PROSITE" id="PS00409">
    <property type="entry name" value="PROKAR_NTER_METHYL"/>
    <property type="match status" value="1"/>
</dbReference>
<dbReference type="InterPro" id="IPR045584">
    <property type="entry name" value="Pilin-like"/>
</dbReference>
<dbReference type="AlphaFoldDB" id="A0A650EN88"/>
<dbReference type="GO" id="GO:0015628">
    <property type="term" value="P:protein secretion by the type II secretion system"/>
    <property type="evidence" value="ECO:0007669"/>
    <property type="project" value="InterPro"/>
</dbReference>
<dbReference type="InterPro" id="IPR012902">
    <property type="entry name" value="N_methyl_site"/>
</dbReference>
<dbReference type="Pfam" id="PF07963">
    <property type="entry name" value="N_methyl"/>
    <property type="match status" value="1"/>
</dbReference>
<sequence>MKGFTLIELLVVVLIISILAAGALPQYELAVEKSRLSKALLTFNALERAEKVFDLANGQYTRYLDQLDIQMPGIGRDIGYGQNNWRTSDYYFWVDVVNDVFRARAIPEKSKKYILVMDLNKGEKKIYCTEYGNSVWPVTPVPAGKLPEICRKLGADTNGLLNV</sequence>
<evidence type="ECO:0008006" key="3">
    <source>
        <dbReference type="Google" id="ProtNLM"/>
    </source>
</evidence>
<accession>A0A650EN88</accession>
<name>A0A650EN88_9BACT</name>
<dbReference type="SUPFAM" id="SSF54523">
    <property type="entry name" value="Pili subunits"/>
    <property type="match status" value="1"/>
</dbReference>
<organism evidence="2">
    <name type="scientific">uncultured Elusimicrobia bacterium</name>
    <dbReference type="NCBI Taxonomy" id="699876"/>
    <lineage>
        <taxon>Bacteria</taxon>
        <taxon>Pseudomonadati</taxon>
        <taxon>Elusimicrobiota</taxon>
        <taxon>Elusimicrobia</taxon>
        <taxon>environmental samples</taxon>
    </lineage>
</organism>
<reference evidence="2" key="1">
    <citation type="journal article" date="2020" name="J. ISSAAS">
        <title>Lactobacilli and other gastrointestinal microbiota of Peromyscus leucopus, reservoir host for agents of Lyme disease and other zoonoses in North America.</title>
        <authorList>
            <person name="Milovic A."/>
            <person name="Bassam K."/>
            <person name="Shao H."/>
            <person name="Chatzistamou I."/>
            <person name="Tufts D.M."/>
            <person name="Diuk-Wasser M."/>
            <person name="Barbour A.G."/>
        </authorList>
    </citation>
    <scope>NUCLEOTIDE SEQUENCE</scope>
    <source>
        <strain evidence="2">LL30</strain>
    </source>
</reference>
<dbReference type="NCBIfam" id="TIGR02532">
    <property type="entry name" value="IV_pilin_GFxxxE"/>
    <property type="match status" value="1"/>
</dbReference>
<gene>
    <name evidence="2" type="ORF">Elusimicrob1349_1280</name>
</gene>
<proteinExistence type="predicted"/>
<dbReference type="GO" id="GO:0015627">
    <property type="term" value="C:type II protein secretion system complex"/>
    <property type="evidence" value="ECO:0007669"/>
    <property type="project" value="InterPro"/>
</dbReference>